<reference evidence="2" key="1">
    <citation type="journal article" date="2023" name="Mol. Phylogenet. Evol.">
        <title>Genome-scale phylogeny and comparative genomics of the fungal order Sordariales.</title>
        <authorList>
            <person name="Hensen N."/>
            <person name="Bonometti L."/>
            <person name="Westerberg I."/>
            <person name="Brannstrom I.O."/>
            <person name="Guillou S."/>
            <person name="Cros-Aarteil S."/>
            <person name="Calhoun S."/>
            <person name="Haridas S."/>
            <person name="Kuo A."/>
            <person name="Mondo S."/>
            <person name="Pangilinan J."/>
            <person name="Riley R."/>
            <person name="LaButti K."/>
            <person name="Andreopoulos B."/>
            <person name="Lipzen A."/>
            <person name="Chen C."/>
            <person name="Yan M."/>
            <person name="Daum C."/>
            <person name="Ng V."/>
            <person name="Clum A."/>
            <person name="Steindorff A."/>
            <person name="Ohm R.A."/>
            <person name="Martin F."/>
            <person name="Silar P."/>
            <person name="Natvig D.O."/>
            <person name="Lalanne C."/>
            <person name="Gautier V."/>
            <person name="Ament-Velasquez S.L."/>
            <person name="Kruys A."/>
            <person name="Hutchinson M.I."/>
            <person name="Powell A.J."/>
            <person name="Barry K."/>
            <person name="Miller A.N."/>
            <person name="Grigoriev I.V."/>
            <person name="Debuchy R."/>
            <person name="Gladieux P."/>
            <person name="Hiltunen Thoren M."/>
            <person name="Johannesson H."/>
        </authorList>
    </citation>
    <scope>NUCLEOTIDE SEQUENCE</scope>
    <source>
        <strain evidence="2">CBS 123565</strain>
    </source>
</reference>
<gene>
    <name evidence="2" type="ORF">BT67DRAFT_433454</name>
</gene>
<feature type="domain" description="DUF6546" evidence="1">
    <location>
        <begin position="10"/>
        <end position="173"/>
    </location>
</feature>
<dbReference type="Pfam" id="PF20183">
    <property type="entry name" value="DUF6546"/>
    <property type="match status" value="1"/>
</dbReference>
<protein>
    <recommendedName>
        <fullName evidence="1">DUF6546 domain-containing protein</fullName>
    </recommendedName>
</protein>
<dbReference type="EMBL" id="MU853406">
    <property type="protein sequence ID" value="KAK4135342.1"/>
    <property type="molecule type" value="Genomic_DNA"/>
</dbReference>
<evidence type="ECO:0000259" key="1">
    <source>
        <dbReference type="Pfam" id="PF20183"/>
    </source>
</evidence>
<dbReference type="AlphaFoldDB" id="A0AAN6ULP0"/>
<proteinExistence type="predicted"/>
<accession>A0AAN6ULP0</accession>
<evidence type="ECO:0000313" key="3">
    <source>
        <dbReference type="Proteomes" id="UP001304895"/>
    </source>
</evidence>
<name>A0AAN6ULP0_9PEZI</name>
<keyword evidence="3" id="KW-1185">Reference proteome</keyword>
<evidence type="ECO:0000313" key="2">
    <source>
        <dbReference type="EMBL" id="KAK4135342.1"/>
    </source>
</evidence>
<sequence length="193" mass="21888">MSVFQTSVGTLNLEEVHVAFFIDASVFFGGPSDEGGFWNCLPMMWYRLRCLSLTSDYLRGVPVLASSADANKLFEAAADGASRMPQLEIMELWHAGERSATLFRYKRRSAVDGVPLVELKSSWGLRLQPEVELAWRAVAQSHNDQDALLVRYDTVTAARRRNVAMFMDELESKPKLLTETTYLQMRMEAEDNR</sequence>
<comment type="caution">
    <text evidence="2">The sequence shown here is derived from an EMBL/GenBank/DDBJ whole genome shotgun (WGS) entry which is preliminary data.</text>
</comment>
<dbReference type="Proteomes" id="UP001304895">
    <property type="component" value="Unassembled WGS sequence"/>
</dbReference>
<reference evidence="2" key="2">
    <citation type="submission" date="2023-05" db="EMBL/GenBank/DDBJ databases">
        <authorList>
            <consortium name="Lawrence Berkeley National Laboratory"/>
            <person name="Steindorff A."/>
            <person name="Hensen N."/>
            <person name="Bonometti L."/>
            <person name="Westerberg I."/>
            <person name="Brannstrom I.O."/>
            <person name="Guillou S."/>
            <person name="Cros-Aarteil S."/>
            <person name="Calhoun S."/>
            <person name="Haridas S."/>
            <person name="Kuo A."/>
            <person name="Mondo S."/>
            <person name="Pangilinan J."/>
            <person name="Riley R."/>
            <person name="Labutti K."/>
            <person name="Andreopoulos B."/>
            <person name="Lipzen A."/>
            <person name="Chen C."/>
            <person name="Yanf M."/>
            <person name="Daum C."/>
            <person name="Ng V."/>
            <person name="Clum A."/>
            <person name="Ohm R."/>
            <person name="Martin F."/>
            <person name="Silar P."/>
            <person name="Natvig D."/>
            <person name="Lalanne C."/>
            <person name="Gautier V."/>
            <person name="Ament-Velasquez S.L."/>
            <person name="Kruys A."/>
            <person name="Hutchinson M.I."/>
            <person name="Powell A.J."/>
            <person name="Barry K."/>
            <person name="Miller A.N."/>
            <person name="Grigoriev I.V."/>
            <person name="Debuchy R."/>
            <person name="Gladieux P."/>
            <person name="Thoren M.H."/>
            <person name="Johannesson H."/>
        </authorList>
    </citation>
    <scope>NUCLEOTIDE SEQUENCE</scope>
    <source>
        <strain evidence="2">CBS 123565</strain>
    </source>
</reference>
<dbReference type="InterPro" id="IPR046676">
    <property type="entry name" value="DUF6546"/>
</dbReference>
<organism evidence="2 3">
    <name type="scientific">Trichocladium antarcticum</name>
    <dbReference type="NCBI Taxonomy" id="1450529"/>
    <lineage>
        <taxon>Eukaryota</taxon>
        <taxon>Fungi</taxon>
        <taxon>Dikarya</taxon>
        <taxon>Ascomycota</taxon>
        <taxon>Pezizomycotina</taxon>
        <taxon>Sordariomycetes</taxon>
        <taxon>Sordariomycetidae</taxon>
        <taxon>Sordariales</taxon>
        <taxon>Chaetomiaceae</taxon>
        <taxon>Trichocladium</taxon>
    </lineage>
</organism>